<dbReference type="PANTHER" id="PTHR43191">
    <property type="entry name" value="RRNA METHYLTRANSFERASE 3"/>
    <property type="match status" value="1"/>
</dbReference>
<dbReference type="InterPro" id="IPR013123">
    <property type="entry name" value="SpoU_subst-bd"/>
</dbReference>
<gene>
    <name evidence="5" type="ORF">FC62_GL000003</name>
</gene>
<name>A0A0R1H450_9LACO</name>
<dbReference type="InterPro" id="IPR053888">
    <property type="entry name" value="MRM3-like_sub_bind"/>
</dbReference>
<dbReference type="SUPFAM" id="SSF55315">
    <property type="entry name" value="L30e-like"/>
    <property type="match status" value="1"/>
</dbReference>
<dbReference type="PATRIC" id="fig|1423722.3.peg.3"/>
<dbReference type="InterPro" id="IPR029026">
    <property type="entry name" value="tRNA_m1G_MTases_N"/>
</dbReference>
<keyword evidence="6" id="KW-1185">Reference proteome</keyword>
<dbReference type="GO" id="GO:0003723">
    <property type="term" value="F:RNA binding"/>
    <property type="evidence" value="ECO:0007669"/>
    <property type="project" value="InterPro"/>
</dbReference>
<evidence type="ECO:0000259" key="4">
    <source>
        <dbReference type="SMART" id="SM00967"/>
    </source>
</evidence>
<proteinExistence type="inferred from homology"/>
<dbReference type="Pfam" id="PF00588">
    <property type="entry name" value="SpoU_methylase"/>
    <property type="match status" value="1"/>
</dbReference>
<keyword evidence="2 5" id="KW-0489">Methyltransferase</keyword>
<dbReference type="GO" id="GO:0032259">
    <property type="term" value="P:methylation"/>
    <property type="evidence" value="ECO:0007669"/>
    <property type="project" value="UniProtKB-KW"/>
</dbReference>
<keyword evidence="3 5" id="KW-0808">Transferase</keyword>
<dbReference type="GO" id="GO:0005737">
    <property type="term" value="C:cytoplasm"/>
    <property type="evidence" value="ECO:0007669"/>
    <property type="project" value="UniProtKB-ARBA"/>
</dbReference>
<comment type="caution">
    <text evidence="5">The sequence shown here is derived from an EMBL/GenBank/DDBJ whole genome shotgun (WGS) entry which is preliminary data.</text>
</comment>
<dbReference type="Gene3D" id="3.40.1280.10">
    <property type="match status" value="1"/>
</dbReference>
<dbReference type="InterPro" id="IPR029064">
    <property type="entry name" value="Ribosomal_eL30-like_sf"/>
</dbReference>
<evidence type="ECO:0000256" key="3">
    <source>
        <dbReference type="ARBA" id="ARBA00022679"/>
    </source>
</evidence>
<organism evidence="5 6">
    <name type="scientific">Amylolactobacillus amylotrophicus DSM 20534</name>
    <dbReference type="NCBI Taxonomy" id="1423722"/>
    <lineage>
        <taxon>Bacteria</taxon>
        <taxon>Bacillati</taxon>
        <taxon>Bacillota</taxon>
        <taxon>Bacilli</taxon>
        <taxon>Lactobacillales</taxon>
        <taxon>Lactobacillaceae</taxon>
        <taxon>Amylolactobacillus</taxon>
    </lineage>
</organism>
<dbReference type="Gene3D" id="3.30.1330.30">
    <property type="match status" value="1"/>
</dbReference>
<dbReference type="Proteomes" id="UP000050909">
    <property type="component" value="Unassembled WGS sequence"/>
</dbReference>
<protein>
    <submittedName>
        <fullName evidence="5">TrmH family RNA methyltransferase</fullName>
    </submittedName>
</protein>
<evidence type="ECO:0000256" key="2">
    <source>
        <dbReference type="ARBA" id="ARBA00022603"/>
    </source>
</evidence>
<evidence type="ECO:0000256" key="1">
    <source>
        <dbReference type="ARBA" id="ARBA00007228"/>
    </source>
</evidence>
<dbReference type="GO" id="GO:0008173">
    <property type="term" value="F:RNA methyltransferase activity"/>
    <property type="evidence" value="ECO:0007669"/>
    <property type="project" value="InterPro"/>
</dbReference>
<accession>A0A0R1H450</accession>
<dbReference type="SMART" id="SM00967">
    <property type="entry name" value="SpoU_sub_bind"/>
    <property type="match status" value="1"/>
</dbReference>
<dbReference type="AlphaFoldDB" id="A0A0R1H450"/>
<dbReference type="InterPro" id="IPR001537">
    <property type="entry name" value="SpoU_MeTrfase"/>
</dbReference>
<feature type="domain" description="RNA 2-O ribose methyltransferase substrate binding" evidence="4">
    <location>
        <begin position="31"/>
        <end position="108"/>
    </location>
</feature>
<dbReference type="InterPro" id="IPR029028">
    <property type="entry name" value="Alpha/beta_knot_MTases"/>
</dbReference>
<dbReference type="Pfam" id="PF22435">
    <property type="entry name" value="MRM3-like_sub_bind"/>
    <property type="match status" value="1"/>
</dbReference>
<dbReference type="GO" id="GO:0006396">
    <property type="term" value="P:RNA processing"/>
    <property type="evidence" value="ECO:0007669"/>
    <property type="project" value="InterPro"/>
</dbReference>
<sequence length="262" mass="28864">MQEINSMNNPTIKHVRKLQQKKYRNQEQEYIIEGFHLIEEALKAPKRFKFLLGTKEALDKLVANPELADLLNLNSSKIIQINDSLAEHLSQTVTTQEIFMVLPINQPGTYSFNYGRWVILDGLADPGNVGTIVRTADAAGYNGVVLSPYSVDIYNAKVQRSMQGSQFHLPVIRQDINAAIASLKENDIPVLVSLLNQNAQSVFDYGAPAQFAIVVGNEAHGVSASVIEQADQELYIPITGKAESLNAAVAAGILMYQLVQVK</sequence>
<dbReference type="RefSeq" id="WP_056946382.1">
    <property type="nucleotide sequence ID" value="NZ_AZCV01000001.1"/>
</dbReference>
<dbReference type="InterPro" id="IPR051259">
    <property type="entry name" value="rRNA_Methyltransferase"/>
</dbReference>
<comment type="similarity">
    <text evidence="1">Belongs to the class IV-like SAM-binding methyltransferase superfamily. RNA methyltransferase TrmH family.</text>
</comment>
<dbReference type="SUPFAM" id="SSF75217">
    <property type="entry name" value="alpha/beta knot"/>
    <property type="match status" value="1"/>
</dbReference>
<dbReference type="CDD" id="cd18095">
    <property type="entry name" value="SpoU-like_rRNA-MTase"/>
    <property type="match status" value="1"/>
</dbReference>
<evidence type="ECO:0000313" key="5">
    <source>
        <dbReference type="EMBL" id="KRK38322.1"/>
    </source>
</evidence>
<dbReference type="EMBL" id="AZCV01000001">
    <property type="protein sequence ID" value="KRK38322.1"/>
    <property type="molecule type" value="Genomic_DNA"/>
</dbReference>
<evidence type="ECO:0000313" key="6">
    <source>
        <dbReference type="Proteomes" id="UP000050909"/>
    </source>
</evidence>
<reference evidence="5 6" key="1">
    <citation type="journal article" date="2015" name="Genome Announc.">
        <title>Expanding the biotechnology potential of lactobacilli through comparative genomics of 213 strains and associated genera.</title>
        <authorList>
            <person name="Sun Z."/>
            <person name="Harris H.M."/>
            <person name="McCann A."/>
            <person name="Guo C."/>
            <person name="Argimon S."/>
            <person name="Zhang W."/>
            <person name="Yang X."/>
            <person name="Jeffery I.B."/>
            <person name="Cooney J.C."/>
            <person name="Kagawa T.F."/>
            <person name="Liu W."/>
            <person name="Song Y."/>
            <person name="Salvetti E."/>
            <person name="Wrobel A."/>
            <person name="Rasinkangas P."/>
            <person name="Parkhill J."/>
            <person name="Rea M.C."/>
            <person name="O'Sullivan O."/>
            <person name="Ritari J."/>
            <person name="Douillard F.P."/>
            <person name="Paul Ross R."/>
            <person name="Yang R."/>
            <person name="Briner A.E."/>
            <person name="Felis G.E."/>
            <person name="de Vos W.M."/>
            <person name="Barrangou R."/>
            <person name="Klaenhammer T.R."/>
            <person name="Caufield P.W."/>
            <person name="Cui Y."/>
            <person name="Zhang H."/>
            <person name="O'Toole P.W."/>
        </authorList>
    </citation>
    <scope>NUCLEOTIDE SEQUENCE [LARGE SCALE GENOMIC DNA]</scope>
    <source>
        <strain evidence="5 6">DSM 20534</strain>
    </source>
</reference>
<dbReference type="PANTHER" id="PTHR43191:SF2">
    <property type="entry name" value="RRNA METHYLTRANSFERASE 3, MITOCHONDRIAL"/>
    <property type="match status" value="1"/>
</dbReference>